<dbReference type="Gene3D" id="1.10.10.10">
    <property type="entry name" value="Winged helix-like DNA-binding domain superfamily/Winged helix DNA-binding domain"/>
    <property type="match status" value="1"/>
</dbReference>
<comment type="caution">
    <text evidence="1">The sequence shown here is derived from an EMBL/GenBank/DDBJ whole genome shotgun (WGS) entry which is preliminary data.</text>
</comment>
<dbReference type="SUPFAM" id="SSF46785">
    <property type="entry name" value="Winged helix' DNA-binding domain"/>
    <property type="match status" value="1"/>
</dbReference>
<dbReference type="EMBL" id="JADBGG010000051">
    <property type="protein sequence ID" value="MBE1427238.1"/>
    <property type="molecule type" value="Genomic_DNA"/>
</dbReference>
<dbReference type="InterPro" id="IPR036390">
    <property type="entry name" value="WH_DNA-bd_sf"/>
</dbReference>
<keyword evidence="2" id="KW-1185">Reference proteome</keyword>
<sequence>MSTSSIGLITVRRCDRCSTACRSSTEISGLGRAAASALQIHRALMEHPIATSGSLVEKTGITPATVNKALAHLQHLGIVKELTAQKRNRLFSYAGYIEIMSRGMELPGM</sequence>
<gene>
    <name evidence="1" type="ORF">H4684_003928</name>
</gene>
<dbReference type="RefSeq" id="WP_225940566.1">
    <property type="nucleotide sequence ID" value="NZ_JADBGG010000051.1"/>
</dbReference>
<dbReference type="InterPro" id="IPR036388">
    <property type="entry name" value="WH-like_DNA-bd_sf"/>
</dbReference>
<evidence type="ECO:0000313" key="1">
    <source>
        <dbReference type="EMBL" id="MBE1427238.1"/>
    </source>
</evidence>
<dbReference type="Proteomes" id="UP000639010">
    <property type="component" value="Unassembled WGS sequence"/>
</dbReference>
<dbReference type="Pfam" id="PF13412">
    <property type="entry name" value="HTH_24"/>
    <property type="match status" value="1"/>
</dbReference>
<proteinExistence type="predicted"/>
<name>A0ABR9H935_9BACT</name>
<reference evidence="1 2" key="1">
    <citation type="submission" date="2020-10" db="EMBL/GenBank/DDBJ databases">
        <title>Genomic Encyclopedia of Type Strains, Phase IV (KMG-IV): sequencing the most valuable type-strain genomes for metagenomic binning, comparative biology and taxonomic classification.</title>
        <authorList>
            <person name="Goeker M."/>
        </authorList>
    </citation>
    <scope>NUCLEOTIDE SEQUENCE [LARGE SCALE GENOMIC DNA]</scope>
    <source>
        <strain evidence="1 2">DSM 4194</strain>
    </source>
</reference>
<protein>
    <submittedName>
        <fullName evidence="1">Transcription initiation factor IIE alpha subunit</fullName>
    </submittedName>
</protein>
<accession>A0ABR9H935</accession>
<evidence type="ECO:0000313" key="2">
    <source>
        <dbReference type="Proteomes" id="UP000639010"/>
    </source>
</evidence>
<organism evidence="1 2">
    <name type="scientific">Desulfomicrobium macestii</name>
    <dbReference type="NCBI Taxonomy" id="90731"/>
    <lineage>
        <taxon>Bacteria</taxon>
        <taxon>Pseudomonadati</taxon>
        <taxon>Thermodesulfobacteriota</taxon>
        <taxon>Desulfovibrionia</taxon>
        <taxon>Desulfovibrionales</taxon>
        <taxon>Desulfomicrobiaceae</taxon>
        <taxon>Desulfomicrobium</taxon>
    </lineage>
</organism>